<gene>
    <name evidence="2" type="ORF">CC86DRAFT_462780</name>
</gene>
<organism evidence="2 3">
    <name type="scientific">Ophiobolus disseminans</name>
    <dbReference type="NCBI Taxonomy" id="1469910"/>
    <lineage>
        <taxon>Eukaryota</taxon>
        <taxon>Fungi</taxon>
        <taxon>Dikarya</taxon>
        <taxon>Ascomycota</taxon>
        <taxon>Pezizomycotina</taxon>
        <taxon>Dothideomycetes</taxon>
        <taxon>Pleosporomycetidae</taxon>
        <taxon>Pleosporales</taxon>
        <taxon>Pleosporineae</taxon>
        <taxon>Phaeosphaeriaceae</taxon>
        <taxon>Ophiobolus</taxon>
    </lineage>
</organism>
<dbReference type="AlphaFoldDB" id="A0A6A7AIJ0"/>
<proteinExistence type="predicted"/>
<evidence type="ECO:0000259" key="1">
    <source>
        <dbReference type="Pfam" id="PF01814"/>
    </source>
</evidence>
<dbReference type="PANTHER" id="PTHR38048:SF2">
    <property type="entry name" value="HEMERYTHRIN-LIKE DOMAIN-CONTAINING PROTEIN"/>
    <property type="match status" value="1"/>
</dbReference>
<protein>
    <recommendedName>
        <fullName evidence="1">Hemerythrin-like domain-containing protein</fullName>
    </recommendedName>
</protein>
<keyword evidence="3" id="KW-1185">Reference proteome</keyword>
<name>A0A6A7AIJ0_9PLEO</name>
<accession>A0A6A7AIJ0</accession>
<dbReference type="PANTHER" id="PTHR38048">
    <property type="entry name" value="EXPRESSED PROTEIN"/>
    <property type="match status" value="1"/>
</dbReference>
<dbReference type="Pfam" id="PF01814">
    <property type="entry name" value="Hemerythrin"/>
    <property type="match status" value="1"/>
</dbReference>
<dbReference type="CDD" id="cd12108">
    <property type="entry name" value="Hr-like"/>
    <property type="match status" value="1"/>
</dbReference>
<dbReference type="InterPro" id="IPR012312">
    <property type="entry name" value="Hemerythrin-like"/>
</dbReference>
<evidence type="ECO:0000313" key="3">
    <source>
        <dbReference type="Proteomes" id="UP000799424"/>
    </source>
</evidence>
<evidence type="ECO:0000313" key="2">
    <source>
        <dbReference type="EMBL" id="KAF2832497.1"/>
    </source>
</evidence>
<dbReference type="Gene3D" id="1.20.120.520">
    <property type="entry name" value="nmb1532 protein domain like"/>
    <property type="match status" value="1"/>
</dbReference>
<sequence>MSKPWADTPFTLLPIPGTPNAPTCTDVSLLSVCVEMANVHNALLRGLNSIYLQAPHVTAPADIMDLMLYAKAWADVVFHHHSGEEKLLFPVLTEIAKEAGMEGDVMESNIVQHHAFEEGLNETMRWCEDVRAGNKDFDAKVLVELIDSFAPILVQHLHNEIDTLVKLDACDGKKIKKAMAETAQAAIKTADVYIVLPQIMGCIDRGYPGSGDFPPVPFFLPYLNAWWFSRRYKGCWRFNPCDHWGRPRPLVFL</sequence>
<dbReference type="OrthoDB" id="58416at2759"/>
<dbReference type="InterPro" id="IPR053206">
    <property type="entry name" value="Dimeric_xanthone_biosynth"/>
</dbReference>
<feature type="domain" description="Hemerythrin-like" evidence="1">
    <location>
        <begin position="36"/>
        <end position="165"/>
    </location>
</feature>
<dbReference type="EMBL" id="MU006217">
    <property type="protein sequence ID" value="KAF2832497.1"/>
    <property type="molecule type" value="Genomic_DNA"/>
</dbReference>
<dbReference type="Proteomes" id="UP000799424">
    <property type="component" value="Unassembled WGS sequence"/>
</dbReference>
<reference evidence="2" key="1">
    <citation type="journal article" date="2020" name="Stud. Mycol.">
        <title>101 Dothideomycetes genomes: a test case for predicting lifestyles and emergence of pathogens.</title>
        <authorList>
            <person name="Haridas S."/>
            <person name="Albert R."/>
            <person name="Binder M."/>
            <person name="Bloem J."/>
            <person name="Labutti K."/>
            <person name="Salamov A."/>
            <person name="Andreopoulos B."/>
            <person name="Baker S."/>
            <person name="Barry K."/>
            <person name="Bills G."/>
            <person name="Bluhm B."/>
            <person name="Cannon C."/>
            <person name="Castanera R."/>
            <person name="Culley D."/>
            <person name="Daum C."/>
            <person name="Ezra D."/>
            <person name="Gonzalez J."/>
            <person name="Henrissat B."/>
            <person name="Kuo A."/>
            <person name="Liang C."/>
            <person name="Lipzen A."/>
            <person name="Lutzoni F."/>
            <person name="Magnuson J."/>
            <person name="Mondo S."/>
            <person name="Nolan M."/>
            <person name="Ohm R."/>
            <person name="Pangilinan J."/>
            <person name="Park H.-J."/>
            <person name="Ramirez L."/>
            <person name="Alfaro M."/>
            <person name="Sun H."/>
            <person name="Tritt A."/>
            <person name="Yoshinaga Y."/>
            <person name="Zwiers L.-H."/>
            <person name="Turgeon B."/>
            <person name="Goodwin S."/>
            <person name="Spatafora J."/>
            <person name="Crous P."/>
            <person name="Grigoriev I."/>
        </authorList>
    </citation>
    <scope>NUCLEOTIDE SEQUENCE</scope>
    <source>
        <strain evidence="2">CBS 113818</strain>
    </source>
</reference>
<feature type="non-terminal residue" evidence="2">
    <location>
        <position position="1"/>
    </location>
</feature>